<accession>A0ABM8YM05</accession>
<dbReference type="PANTHER" id="PTHR10003">
    <property type="entry name" value="SUPEROXIDE DISMUTASE CU-ZN -RELATED"/>
    <property type="match status" value="1"/>
</dbReference>
<dbReference type="InterPro" id="IPR024134">
    <property type="entry name" value="SOD_Cu/Zn_/chaperone"/>
</dbReference>
<dbReference type="InterPro" id="IPR036423">
    <property type="entry name" value="SOD-like_Cu/Zn_dom_sf"/>
</dbReference>
<keyword evidence="3" id="KW-0479">Metal-binding</keyword>
<evidence type="ECO:0000256" key="1">
    <source>
        <dbReference type="ARBA" id="ARBA00010457"/>
    </source>
</evidence>
<comment type="function">
    <text evidence="2">Destroys radicals which are normally produced within the cells and which are toxic to biological systems. May play a role in favoring mycobacterial survival in phagocytes.</text>
</comment>
<evidence type="ECO:0000256" key="2">
    <source>
        <dbReference type="ARBA" id="ARBA00024900"/>
    </source>
</evidence>
<keyword evidence="3" id="KW-0862">Zinc</keyword>
<gene>
    <name evidence="5" type="ORF">BACCIP111883_01769</name>
</gene>
<reference evidence="5 6" key="1">
    <citation type="submission" date="2021-10" db="EMBL/GenBank/DDBJ databases">
        <authorList>
            <person name="Criscuolo A."/>
        </authorList>
    </citation>
    <scope>NUCLEOTIDE SEQUENCE [LARGE SCALE GENOMIC DNA]</scope>
    <source>
        <strain evidence="6">CIP 111883</strain>
    </source>
</reference>
<evidence type="ECO:0000256" key="3">
    <source>
        <dbReference type="RuleBase" id="RU000393"/>
    </source>
</evidence>
<evidence type="ECO:0000259" key="4">
    <source>
        <dbReference type="Pfam" id="PF00080"/>
    </source>
</evidence>
<proteinExistence type="inferred from homology"/>
<dbReference type="CDD" id="cd00305">
    <property type="entry name" value="Cu-Zn_Superoxide_Dismutase"/>
    <property type="match status" value="1"/>
</dbReference>
<evidence type="ECO:0000313" key="5">
    <source>
        <dbReference type="EMBL" id="CAG9620997.1"/>
    </source>
</evidence>
<evidence type="ECO:0000313" key="6">
    <source>
        <dbReference type="Proteomes" id="UP000789833"/>
    </source>
</evidence>
<comment type="catalytic activity">
    <reaction evidence="3">
        <text>2 superoxide + 2 H(+) = H2O2 + O2</text>
        <dbReference type="Rhea" id="RHEA:20696"/>
        <dbReference type="ChEBI" id="CHEBI:15378"/>
        <dbReference type="ChEBI" id="CHEBI:15379"/>
        <dbReference type="ChEBI" id="CHEBI:16240"/>
        <dbReference type="ChEBI" id="CHEBI:18421"/>
        <dbReference type="EC" id="1.15.1.1"/>
    </reaction>
</comment>
<name>A0ABM8YM05_9BACI</name>
<protein>
    <recommendedName>
        <fullName evidence="3">Superoxide dismutase [Cu-Zn]</fullName>
        <ecNumber evidence="3">1.15.1.1</ecNumber>
    </recommendedName>
</protein>
<organism evidence="5 6">
    <name type="scientific">Sutcliffiella rhizosphaerae</name>
    <dbReference type="NCBI Taxonomy" id="2880967"/>
    <lineage>
        <taxon>Bacteria</taxon>
        <taxon>Bacillati</taxon>
        <taxon>Bacillota</taxon>
        <taxon>Bacilli</taxon>
        <taxon>Bacillales</taxon>
        <taxon>Bacillaceae</taxon>
        <taxon>Sutcliffiella</taxon>
    </lineage>
</organism>
<dbReference type="PROSITE" id="PS51257">
    <property type="entry name" value="PROKAR_LIPOPROTEIN"/>
    <property type="match status" value="1"/>
</dbReference>
<dbReference type="InterPro" id="IPR018152">
    <property type="entry name" value="SOD_Cu/Zn_BS"/>
</dbReference>
<dbReference type="Proteomes" id="UP000789833">
    <property type="component" value="Unassembled WGS sequence"/>
</dbReference>
<keyword evidence="3" id="KW-0560">Oxidoreductase</keyword>
<dbReference type="PROSITE" id="PS00332">
    <property type="entry name" value="SOD_CU_ZN_2"/>
    <property type="match status" value="1"/>
</dbReference>
<keyword evidence="3" id="KW-0186">Copper</keyword>
<comment type="cofactor">
    <cofactor evidence="3">
        <name>Cu cation</name>
        <dbReference type="ChEBI" id="CHEBI:23378"/>
    </cofactor>
    <text evidence="3">Binds 1 copper ion per subunit.</text>
</comment>
<comment type="caution">
    <text evidence="5">The sequence shown here is derived from an EMBL/GenBank/DDBJ whole genome shotgun (WGS) entry which is preliminary data.</text>
</comment>
<keyword evidence="6" id="KW-1185">Reference proteome</keyword>
<dbReference type="EC" id="1.15.1.1" evidence="3"/>
<sequence length="193" mass="20432">MLTIRTFTAIGFVVCIVLTGCMEKDITTLDVELYNADGDSLGVAKVSEDSGGVKIELNLEGLPPGEHGVHIHETGLCDPPDFKTAGNHFNPDDKEHGLMHPEGAHVGDLPNIIVKDDGTVIAELIAPEATLKDGKTSLFGKDGTAIIITETPDDGMTQPTGDSGERIACGLITKEVAEKGKVVEEPVDESEEE</sequence>
<dbReference type="Gene3D" id="2.60.40.200">
    <property type="entry name" value="Superoxide dismutase, copper/zinc binding domain"/>
    <property type="match status" value="1"/>
</dbReference>
<comment type="cofactor">
    <cofactor evidence="3">
        <name>Zn(2+)</name>
        <dbReference type="ChEBI" id="CHEBI:29105"/>
    </cofactor>
    <text evidence="3">Binds 1 zinc ion per subunit.</text>
</comment>
<dbReference type="Pfam" id="PF00080">
    <property type="entry name" value="Sod_Cu"/>
    <property type="match status" value="1"/>
</dbReference>
<dbReference type="EMBL" id="CAKJTJ010000007">
    <property type="protein sequence ID" value="CAG9620997.1"/>
    <property type="molecule type" value="Genomic_DNA"/>
</dbReference>
<dbReference type="RefSeq" id="WP_230500904.1">
    <property type="nucleotide sequence ID" value="NZ_CAKJTJ010000007.1"/>
</dbReference>
<feature type="domain" description="Superoxide dismutase copper/zinc binding" evidence="4">
    <location>
        <begin position="42"/>
        <end position="172"/>
    </location>
</feature>
<comment type="similarity">
    <text evidence="1 3">Belongs to the Cu-Zn superoxide dismutase family.</text>
</comment>
<dbReference type="InterPro" id="IPR001424">
    <property type="entry name" value="SOD_Cu_Zn_dom"/>
</dbReference>
<dbReference type="SUPFAM" id="SSF49329">
    <property type="entry name" value="Cu,Zn superoxide dismutase-like"/>
    <property type="match status" value="1"/>
</dbReference>